<dbReference type="PROSITE" id="PS50293">
    <property type="entry name" value="TPR_REGION"/>
    <property type="match status" value="1"/>
</dbReference>
<feature type="non-terminal residue" evidence="4">
    <location>
        <position position="253"/>
    </location>
</feature>
<feature type="region of interest" description="Disordered" evidence="2">
    <location>
        <begin position="62"/>
        <end position="82"/>
    </location>
</feature>
<name>A0A3S3U7K8_9BACT</name>
<dbReference type="PANTHER" id="PTHR10098:SF108">
    <property type="entry name" value="TETRATRICOPEPTIDE REPEAT PROTEIN 28"/>
    <property type="match status" value="1"/>
</dbReference>
<dbReference type="InterPro" id="IPR011990">
    <property type="entry name" value="TPR-like_helical_dom_sf"/>
</dbReference>
<keyword evidence="1" id="KW-0802">TPR repeat</keyword>
<feature type="transmembrane region" description="Helical" evidence="3">
    <location>
        <begin position="32"/>
        <end position="58"/>
    </location>
</feature>
<keyword evidence="3" id="KW-0812">Transmembrane</keyword>
<dbReference type="PROSITE" id="PS50005">
    <property type="entry name" value="TPR"/>
    <property type="match status" value="2"/>
</dbReference>
<keyword evidence="3" id="KW-0472">Membrane</keyword>
<gene>
    <name evidence="4" type="ORF">H206_02025</name>
</gene>
<accession>A0A3S3U7K8</accession>
<dbReference type="Proteomes" id="UP000287853">
    <property type="component" value="Unassembled WGS sequence"/>
</dbReference>
<dbReference type="PANTHER" id="PTHR10098">
    <property type="entry name" value="RAPSYN-RELATED"/>
    <property type="match status" value="1"/>
</dbReference>
<feature type="compositionally biased region" description="Low complexity" evidence="2">
    <location>
        <begin position="68"/>
        <end position="82"/>
    </location>
</feature>
<dbReference type="Gene3D" id="1.25.40.10">
    <property type="entry name" value="Tetratricopeptide repeat domain"/>
    <property type="match status" value="1"/>
</dbReference>
<organism evidence="4 5">
    <name type="scientific">Candidatus Electrothrix aarhusensis</name>
    <dbReference type="NCBI Taxonomy" id="1859131"/>
    <lineage>
        <taxon>Bacteria</taxon>
        <taxon>Pseudomonadati</taxon>
        <taxon>Thermodesulfobacteriota</taxon>
        <taxon>Desulfobulbia</taxon>
        <taxon>Desulfobulbales</taxon>
        <taxon>Desulfobulbaceae</taxon>
        <taxon>Candidatus Electrothrix</taxon>
    </lineage>
</organism>
<keyword evidence="5" id="KW-1185">Reference proteome</keyword>
<dbReference type="SMART" id="SM00028">
    <property type="entry name" value="TPR"/>
    <property type="match status" value="4"/>
</dbReference>
<reference evidence="4 5" key="1">
    <citation type="submission" date="2017-01" db="EMBL/GenBank/DDBJ databases">
        <title>The cable genome- insights into the physiology and evolution of filamentous bacteria capable of sulfide oxidation via long distance electron transfer.</title>
        <authorList>
            <person name="Schreiber L."/>
            <person name="Bjerg J.T."/>
            <person name="Boggild A."/>
            <person name="Van De Vossenberg J."/>
            <person name="Meysman F."/>
            <person name="Nielsen L.P."/>
            <person name="Schramm A."/>
            <person name="Kjeldsen K.U."/>
        </authorList>
    </citation>
    <scope>NUCLEOTIDE SEQUENCE [LARGE SCALE GENOMIC DNA]</scope>
    <source>
        <strain evidence="4">MCF</strain>
    </source>
</reference>
<proteinExistence type="predicted"/>
<protein>
    <submittedName>
        <fullName evidence="4">Tetratricopeptide repeat-containing protein</fullName>
    </submittedName>
</protein>
<evidence type="ECO:0000313" key="5">
    <source>
        <dbReference type="Proteomes" id="UP000287853"/>
    </source>
</evidence>
<dbReference type="Pfam" id="PF13374">
    <property type="entry name" value="TPR_10"/>
    <property type="match status" value="1"/>
</dbReference>
<comment type="caution">
    <text evidence="4">The sequence shown here is derived from an EMBL/GenBank/DDBJ whole genome shotgun (WGS) entry which is preliminary data.</text>
</comment>
<evidence type="ECO:0000256" key="2">
    <source>
        <dbReference type="SAM" id="MobiDB-lite"/>
    </source>
</evidence>
<sequence>MNNQFESKDEEAAGKQEKVKQKLRWLRSHPEVTWSGAGIYVVSLIVAAGIALASWHFWPEASPPPKQNSASTTGGNAAATNADQAKLQEVQLRYAKAAEYWQKAAALLPEGEKKDRAYYLNEAGYDLDRISRYREALPLYEQSLALYQEINDQAGEGTTLNNIGLIYHARGEYDKALKYLEQSLEIHREIGNRAVEGTTLNNISQIYDARSDYDKALKYLEQSLEISQNIGDRAGEGVTLNNIGQIYKARGEY</sequence>
<feature type="repeat" description="TPR" evidence="1">
    <location>
        <begin position="197"/>
        <end position="230"/>
    </location>
</feature>
<dbReference type="Pfam" id="PF13424">
    <property type="entry name" value="TPR_12"/>
    <property type="match status" value="1"/>
</dbReference>
<evidence type="ECO:0000256" key="1">
    <source>
        <dbReference type="PROSITE-ProRule" id="PRU00339"/>
    </source>
</evidence>
<feature type="repeat" description="TPR" evidence="1">
    <location>
        <begin position="157"/>
        <end position="190"/>
    </location>
</feature>
<evidence type="ECO:0000313" key="4">
    <source>
        <dbReference type="EMBL" id="RWX43998.1"/>
    </source>
</evidence>
<dbReference type="SUPFAM" id="SSF48452">
    <property type="entry name" value="TPR-like"/>
    <property type="match status" value="1"/>
</dbReference>
<feature type="region of interest" description="Disordered" evidence="2">
    <location>
        <begin position="1"/>
        <end position="20"/>
    </location>
</feature>
<dbReference type="EMBL" id="MTKO01000103">
    <property type="protein sequence ID" value="RWX43998.1"/>
    <property type="molecule type" value="Genomic_DNA"/>
</dbReference>
<keyword evidence="3" id="KW-1133">Transmembrane helix</keyword>
<dbReference type="AlphaFoldDB" id="A0A3S3U7K8"/>
<evidence type="ECO:0000256" key="3">
    <source>
        <dbReference type="SAM" id="Phobius"/>
    </source>
</evidence>
<dbReference type="InterPro" id="IPR019734">
    <property type="entry name" value="TPR_rpt"/>
</dbReference>